<gene>
    <name evidence="1" type="ORF">SC09_contig8orf00042</name>
</gene>
<organism evidence="1 2">
    <name type="scientific">Bacillus subtilis</name>
    <dbReference type="NCBI Taxonomy" id="1423"/>
    <lineage>
        <taxon>Bacteria</taxon>
        <taxon>Bacillati</taxon>
        <taxon>Bacillota</taxon>
        <taxon>Bacilli</taxon>
        <taxon>Bacillales</taxon>
        <taxon>Bacillaceae</taxon>
        <taxon>Bacillus</taxon>
    </lineage>
</organism>
<sequence>MHKIGEREKMVKFYEDMKSRYKKFGLHDIADAIKFMDLPKDQGEIDKVFNICDYIKRLYLKKQLH</sequence>
<dbReference type="EMBL" id="JXBC01000014">
    <property type="protein sequence ID" value="KIU04408.1"/>
    <property type="molecule type" value="Genomic_DNA"/>
</dbReference>
<reference evidence="1 2" key="1">
    <citation type="submission" date="2014-12" db="EMBL/GenBank/DDBJ databases">
        <title>Comparative genome analysis of Bacillus coagulans HM-08, Clostridium butyricum HM-68, Bacillus subtilis HM-66 and Bacillus licheniformis BL-09.</title>
        <authorList>
            <person name="Zhang H."/>
        </authorList>
    </citation>
    <scope>NUCLEOTIDE SEQUENCE [LARGE SCALE GENOMIC DNA]</scope>
    <source>
        <strain evidence="1 2">HM-66</strain>
    </source>
</reference>
<dbReference type="AlphaFoldDB" id="A0A0D1I6L0"/>
<comment type="caution">
    <text evidence="1">The sequence shown here is derived from an EMBL/GenBank/DDBJ whole genome shotgun (WGS) entry which is preliminary data.</text>
</comment>
<evidence type="ECO:0000313" key="1">
    <source>
        <dbReference type="EMBL" id="KIU04408.1"/>
    </source>
</evidence>
<protein>
    <submittedName>
        <fullName evidence="1">Uncharacterized protein</fullName>
    </submittedName>
</protein>
<accession>A0A0D1I6L0</accession>
<proteinExistence type="predicted"/>
<dbReference type="Proteomes" id="UP000032247">
    <property type="component" value="Unassembled WGS sequence"/>
</dbReference>
<name>A0A0D1I6L0_BACIU</name>
<evidence type="ECO:0000313" key="2">
    <source>
        <dbReference type="Proteomes" id="UP000032247"/>
    </source>
</evidence>
<dbReference type="PATRIC" id="fig|1423.173.peg.4849"/>